<dbReference type="Proteomes" id="UP000265618">
    <property type="component" value="Unassembled WGS sequence"/>
</dbReference>
<proteinExistence type="predicted"/>
<dbReference type="EMBL" id="BDIP01000008">
    <property type="protein sequence ID" value="GCA61949.1"/>
    <property type="molecule type" value="Genomic_DNA"/>
</dbReference>
<evidence type="ECO:0000256" key="1">
    <source>
        <dbReference type="SAM" id="MobiDB-lite"/>
    </source>
</evidence>
<organism evidence="2 3">
    <name type="scientific">Kipferlia bialata</name>
    <dbReference type="NCBI Taxonomy" id="797122"/>
    <lineage>
        <taxon>Eukaryota</taxon>
        <taxon>Metamonada</taxon>
        <taxon>Carpediemonas-like organisms</taxon>
        <taxon>Kipferlia</taxon>
    </lineage>
</organism>
<sequence>MRPAHLPSAPTSVVEDPPVPHPDSYLVRGIPIAPIMQRRDERETGEKRVGERVVLIGGGVLESFPCSNQSPYPPIEEKEEDKTSSATNTTHDCPSNSPVEKARSLIRAMSAEREREEPPVQVGGSFGSFPSGPIVSPTQSLSEVCRPRQRARPSGRRRHSLMPMGSGSLMAQASLSHRQRLTVPIPPCGAVSMGDMPQPTRAPHPPPRWRRHSLMPCPASIDMMAQSTDAYTDLESVIDSTIEEEEDTPQLVPHPPPARQRRHSLMPTPGRSLIEGQKECSKGERASRPRRHRHGVVALTTAMSQSQRDVVHAERERLLQVAADSSEWLV</sequence>
<feature type="region of interest" description="Disordered" evidence="1">
    <location>
        <begin position="1"/>
        <end position="26"/>
    </location>
</feature>
<gene>
    <name evidence="2" type="ORF">KIPB_000092</name>
</gene>
<feature type="compositionally biased region" description="Basic residues" evidence="1">
    <location>
        <begin position="147"/>
        <end position="160"/>
    </location>
</feature>
<dbReference type="AlphaFoldDB" id="A0A391NTF9"/>
<evidence type="ECO:0000313" key="3">
    <source>
        <dbReference type="Proteomes" id="UP000265618"/>
    </source>
</evidence>
<keyword evidence="3" id="KW-1185">Reference proteome</keyword>
<feature type="region of interest" description="Disordered" evidence="1">
    <location>
        <begin position="62"/>
        <end position="164"/>
    </location>
</feature>
<comment type="caution">
    <text evidence="2">The sequence shown here is derived from an EMBL/GenBank/DDBJ whole genome shotgun (WGS) entry which is preliminary data.</text>
</comment>
<feature type="compositionally biased region" description="Polar residues" evidence="1">
    <location>
        <begin position="84"/>
        <end position="98"/>
    </location>
</feature>
<feature type="compositionally biased region" description="Low complexity" evidence="1">
    <location>
        <begin position="127"/>
        <end position="137"/>
    </location>
</feature>
<name>A0A391NTF9_9EUKA</name>
<feature type="region of interest" description="Disordered" evidence="1">
    <location>
        <begin position="243"/>
        <end position="271"/>
    </location>
</feature>
<accession>A0A391NTF9</accession>
<evidence type="ECO:0000313" key="2">
    <source>
        <dbReference type="EMBL" id="GCA61949.1"/>
    </source>
</evidence>
<protein>
    <submittedName>
        <fullName evidence="2">Uncharacterized protein</fullName>
    </submittedName>
</protein>
<reference evidence="2 3" key="1">
    <citation type="journal article" date="2018" name="PLoS ONE">
        <title>The draft genome of Kipferlia bialata reveals reductive genome evolution in fornicate parasites.</title>
        <authorList>
            <person name="Tanifuji G."/>
            <person name="Takabayashi S."/>
            <person name="Kume K."/>
            <person name="Takagi M."/>
            <person name="Nakayama T."/>
            <person name="Kamikawa R."/>
            <person name="Inagaki Y."/>
            <person name="Hashimoto T."/>
        </authorList>
    </citation>
    <scope>NUCLEOTIDE SEQUENCE [LARGE SCALE GENOMIC DNA]</scope>
    <source>
        <strain evidence="2">NY0173</strain>
    </source>
</reference>